<proteinExistence type="predicted"/>
<keyword evidence="3" id="KW-1185">Reference proteome</keyword>
<name>A0A0R1WQL9_9LACO</name>
<keyword evidence="1" id="KW-0472">Membrane</keyword>
<dbReference type="Proteomes" id="UP000051054">
    <property type="component" value="Unassembled WGS sequence"/>
</dbReference>
<dbReference type="PATRIC" id="fig|1423755.3.peg.365"/>
<sequence>MLTNITVNHVNTKEKIVPRAKKILDTIPKKERRKFQRLRRIKMISASIGYLLNLTAVINQMLGYEVEYTRNLEIFAGVVFLIASYAGLYYPKIVKKYIESIPYN</sequence>
<dbReference type="STRING" id="1423755.FC40_GL000331"/>
<evidence type="ECO:0000313" key="3">
    <source>
        <dbReference type="Proteomes" id="UP000051054"/>
    </source>
</evidence>
<keyword evidence="1" id="KW-1133">Transmembrane helix</keyword>
<protein>
    <submittedName>
        <fullName evidence="2">Uncharacterized protein</fullName>
    </submittedName>
</protein>
<dbReference type="EMBL" id="AZGD01000011">
    <property type="protein sequence ID" value="KRM20167.1"/>
    <property type="molecule type" value="Genomic_DNA"/>
</dbReference>
<reference evidence="2 3" key="1">
    <citation type="journal article" date="2015" name="Genome Announc.">
        <title>Expanding the biotechnology potential of lactobacilli through comparative genomics of 213 strains and associated genera.</title>
        <authorList>
            <person name="Sun Z."/>
            <person name="Harris H.M."/>
            <person name="McCann A."/>
            <person name="Guo C."/>
            <person name="Argimon S."/>
            <person name="Zhang W."/>
            <person name="Yang X."/>
            <person name="Jeffery I.B."/>
            <person name="Cooney J.C."/>
            <person name="Kagawa T.F."/>
            <person name="Liu W."/>
            <person name="Song Y."/>
            <person name="Salvetti E."/>
            <person name="Wrobel A."/>
            <person name="Rasinkangas P."/>
            <person name="Parkhill J."/>
            <person name="Rea M.C."/>
            <person name="O'Sullivan O."/>
            <person name="Ritari J."/>
            <person name="Douillard F.P."/>
            <person name="Paul Ross R."/>
            <person name="Yang R."/>
            <person name="Briner A.E."/>
            <person name="Felis G.E."/>
            <person name="de Vos W.M."/>
            <person name="Barrangou R."/>
            <person name="Klaenhammer T.R."/>
            <person name="Caufield P.W."/>
            <person name="Cui Y."/>
            <person name="Zhang H."/>
            <person name="O'Toole P.W."/>
        </authorList>
    </citation>
    <scope>NUCLEOTIDE SEQUENCE [LARGE SCALE GENOMIC DNA]</scope>
    <source>
        <strain evidence="2 3">DSM 18933</strain>
    </source>
</reference>
<keyword evidence="1" id="KW-0812">Transmembrane</keyword>
<gene>
    <name evidence="2" type="ORF">FC40_GL000331</name>
</gene>
<comment type="caution">
    <text evidence="2">The sequence shown here is derived from an EMBL/GenBank/DDBJ whole genome shotgun (WGS) entry which is preliminary data.</text>
</comment>
<evidence type="ECO:0000313" key="2">
    <source>
        <dbReference type="EMBL" id="KRM20167.1"/>
    </source>
</evidence>
<feature type="transmembrane region" description="Helical" evidence="1">
    <location>
        <begin position="74"/>
        <end position="91"/>
    </location>
</feature>
<accession>A0A0R1WQL9</accession>
<feature type="transmembrane region" description="Helical" evidence="1">
    <location>
        <begin position="43"/>
        <end position="62"/>
    </location>
</feature>
<dbReference type="AlphaFoldDB" id="A0A0R1WQL9"/>
<evidence type="ECO:0000256" key="1">
    <source>
        <dbReference type="SAM" id="Phobius"/>
    </source>
</evidence>
<organism evidence="2 3">
    <name type="scientific">Ligilactobacillus hayakitensis DSM 18933 = JCM 14209</name>
    <dbReference type="NCBI Taxonomy" id="1423755"/>
    <lineage>
        <taxon>Bacteria</taxon>
        <taxon>Bacillati</taxon>
        <taxon>Bacillota</taxon>
        <taxon>Bacilli</taxon>
        <taxon>Lactobacillales</taxon>
        <taxon>Lactobacillaceae</taxon>
        <taxon>Ligilactobacillus</taxon>
    </lineage>
</organism>